<organism evidence="1 2">
    <name type="scientific">Labrys wisconsinensis</name>
    <dbReference type="NCBI Taxonomy" id="425677"/>
    <lineage>
        <taxon>Bacteria</taxon>
        <taxon>Pseudomonadati</taxon>
        <taxon>Pseudomonadota</taxon>
        <taxon>Alphaproteobacteria</taxon>
        <taxon>Hyphomicrobiales</taxon>
        <taxon>Xanthobacteraceae</taxon>
        <taxon>Labrys</taxon>
    </lineage>
</organism>
<gene>
    <name evidence="1" type="ORF">QO011_000979</name>
</gene>
<dbReference type="RefSeq" id="WP_307268428.1">
    <property type="nucleotide sequence ID" value="NZ_JAUSVX010000001.1"/>
</dbReference>
<accession>A0ABU0J3V2</accession>
<proteinExistence type="predicted"/>
<evidence type="ECO:0000313" key="2">
    <source>
        <dbReference type="Proteomes" id="UP001242480"/>
    </source>
</evidence>
<name>A0ABU0J3V2_9HYPH</name>
<dbReference type="Proteomes" id="UP001242480">
    <property type="component" value="Unassembled WGS sequence"/>
</dbReference>
<evidence type="ECO:0008006" key="3">
    <source>
        <dbReference type="Google" id="ProtNLM"/>
    </source>
</evidence>
<dbReference type="EMBL" id="JAUSVX010000001">
    <property type="protein sequence ID" value="MDQ0467984.1"/>
    <property type="molecule type" value="Genomic_DNA"/>
</dbReference>
<sequence length="112" mass="12421">MIENSSGVIFTPNVLSETSNLLRQIDDPIRTEISKAFKNIIHRATEEIVESRIAVARSEFVRLGLTDSVLLEAASKGLTILTADLDLYLAALSSNLSAINYTHIQEERSDFQ</sequence>
<protein>
    <recommendedName>
        <fullName evidence="3">PIN domain-containing protein</fullName>
    </recommendedName>
</protein>
<comment type="caution">
    <text evidence="1">The sequence shown here is derived from an EMBL/GenBank/DDBJ whole genome shotgun (WGS) entry which is preliminary data.</text>
</comment>
<reference evidence="1 2" key="1">
    <citation type="submission" date="2023-07" db="EMBL/GenBank/DDBJ databases">
        <title>Genomic Encyclopedia of Type Strains, Phase IV (KMG-IV): sequencing the most valuable type-strain genomes for metagenomic binning, comparative biology and taxonomic classification.</title>
        <authorList>
            <person name="Goeker M."/>
        </authorList>
    </citation>
    <scope>NUCLEOTIDE SEQUENCE [LARGE SCALE GENOMIC DNA]</scope>
    <source>
        <strain evidence="1 2">DSM 19619</strain>
    </source>
</reference>
<keyword evidence="2" id="KW-1185">Reference proteome</keyword>
<evidence type="ECO:0000313" key="1">
    <source>
        <dbReference type="EMBL" id="MDQ0467984.1"/>
    </source>
</evidence>